<dbReference type="RefSeq" id="XP_024344497.1">
    <property type="nucleotide sequence ID" value="XM_024477337.1"/>
</dbReference>
<evidence type="ECO:0000256" key="1">
    <source>
        <dbReference type="SAM" id="MobiDB-lite"/>
    </source>
</evidence>
<protein>
    <submittedName>
        <fullName evidence="2">Uncharacterized protein</fullName>
    </submittedName>
</protein>
<proteinExistence type="predicted"/>
<dbReference type="GeneID" id="36322287"/>
<feature type="region of interest" description="Disordered" evidence="1">
    <location>
        <begin position="395"/>
        <end position="424"/>
    </location>
</feature>
<gene>
    <name evidence="2" type="ORF">POSPLADRAFT_1038132</name>
</gene>
<keyword evidence="3" id="KW-1185">Reference proteome</keyword>
<feature type="region of interest" description="Disordered" evidence="1">
    <location>
        <begin position="15"/>
        <end position="69"/>
    </location>
</feature>
<organism evidence="2 3">
    <name type="scientific">Postia placenta MAD-698-R-SB12</name>
    <dbReference type="NCBI Taxonomy" id="670580"/>
    <lineage>
        <taxon>Eukaryota</taxon>
        <taxon>Fungi</taxon>
        <taxon>Dikarya</taxon>
        <taxon>Basidiomycota</taxon>
        <taxon>Agaricomycotina</taxon>
        <taxon>Agaricomycetes</taxon>
        <taxon>Polyporales</taxon>
        <taxon>Adustoporiaceae</taxon>
        <taxon>Rhodonia</taxon>
    </lineage>
</organism>
<evidence type="ECO:0000313" key="2">
    <source>
        <dbReference type="EMBL" id="OSX67703.1"/>
    </source>
</evidence>
<feature type="compositionally biased region" description="Pro residues" evidence="1">
    <location>
        <begin position="278"/>
        <end position="290"/>
    </location>
</feature>
<accession>A0A1X6NH56</accession>
<evidence type="ECO:0000313" key="3">
    <source>
        <dbReference type="Proteomes" id="UP000194127"/>
    </source>
</evidence>
<feature type="region of interest" description="Disordered" evidence="1">
    <location>
        <begin position="127"/>
        <end position="154"/>
    </location>
</feature>
<dbReference type="OrthoDB" id="3250108at2759"/>
<dbReference type="EMBL" id="KZ110591">
    <property type="protein sequence ID" value="OSX67703.1"/>
    <property type="molecule type" value="Genomic_DNA"/>
</dbReference>
<dbReference type="AlphaFoldDB" id="A0A1X6NH56"/>
<name>A0A1X6NH56_9APHY</name>
<feature type="region of interest" description="Disordered" evidence="1">
    <location>
        <begin position="260"/>
        <end position="293"/>
    </location>
</feature>
<dbReference type="Proteomes" id="UP000194127">
    <property type="component" value="Unassembled WGS sequence"/>
</dbReference>
<reference evidence="2 3" key="1">
    <citation type="submission" date="2017-04" db="EMBL/GenBank/DDBJ databases">
        <title>Genome Sequence of the Model Brown-Rot Fungus Postia placenta SB12.</title>
        <authorList>
            <consortium name="DOE Joint Genome Institute"/>
            <person name="Gaskell J."/>
            <person name="Kersten P."/>
            <person name="Larrondo L.F."/>
            <person name="Canessa P."/>
            <person name="Martinez D."/>
            <person name="Hibbett D."/>
            <person name="Schmoll M."/>
            <person name="Kubicek C.P."/>
            <person name="Martinez A.T."/>
            <person name="Yadav J."/>
            <person name="Master E."/>
            <person name="Magnuson J.K."/>
            <person name="James T."/>
            <person name="Yaver D."/>
            <person name="Berka R."/>
            <person name="Labutti K."/>
            <person name="Lipzen A."/>
            <person name="Aerts A."/>
            <person name="Barry K."/>
            <person name="Henrissat B."/>
            <person name="Blanchette R."/>
            <person name="Grigoriev I."/>
            <person name="Cullen D."/>
        </authorList>
    </citation>
    <scope>NUCLEOTIDE SEQUENCE [LARGE SCALE GENOMIC DNA]</scope>
    <source>
        <strain evidence="2 3">MAD-698-R-SB12</strain>
    </source>
</reference>
<sequence length="434" mass="47116">MPLAISPVPEISISLASPEEPAHEPFSPFSPGFCKDQPSLSESDDNWRATLLSPPPIHSPKNLSPLRPLDIPVKGQGLERERFEALLKASRERNMALGSRKAVDLRKEIAIKTHQSKQVERRALFLSKLQAPPSPTATLTPKTPPESPAIFHYSLPSPGLDSPIAVFESLADGKASAPVRQPWVEQVDFRLPGRAARPPALRTAPVVSKRKPLPSLDQITARLTSHVAGAGPEAREPPASAVAPRTPSARLPAFLQSGKRLVSQQQQGAEPRVHVVNPPEPKARPQPPTPVGRLQFPVRSSSLPEPLKLAIRSPKPCLPPASPPLSPPPRLQVTTTVVPRTSATSPVELTERNLLAFNAASREDTARKMLTRLARRTISPTTPVTDIDIDLASRAATTEGETERKLRRRSAPPELQGRERSGFTHDILKLPGAF</sequence>